<proteinExistence type="predicted"/>
<reference evidence="4" key="1">
    <citation type="journal article" date="2019" name="Int. J. Syst. Evol. Microbiol.">
        <title>The Global Catalogue of Microorganisms (GCM) 10K type strain sequencing project: providing services to taxonomists for standard genome sequencing and annotation.</title>
        <authorList>
            <consortium name="The Broad Institute Genomics Platform"/>
            <consortium name="The Broad Institute Genome Sequencing Center for Infectious Disease"/>
            <person name="Wu L."/>
            <person name="Ma J."/>
        </authorList>
    </citation>
    <scope>NUCLEOTIDE SEQUENCE [LARGE SCALE GENOMIC DNA]</scope>
    <source>
        <strain evidence="4">JCM 17130</strain>
    </source>
</reference>
<dbReference type="InterPro" id="IPR050834">
    <property type="entry name" value="Glycosyltransf_2"/>
</dbReference>
<keyword evidence="1" id="KW-1133">Transmembrane helix</keyword>
<evidence type="ECO:0000313" key="3">
    <source>
        <dbReference type="EMBL" id="MFD1717029.1"/>
    </source>
</evidence>
<sequence>MVEHTEQQSRTEDSATLPGVTVIATVRDEEPYLAAAVRSILDQDYVGDLRMVLAVGPSHDRTREIADELAAVDPRLLVVDNPSGSRSAGLNTSLSHAADDHEIVVRIDGHTVFEPTYVRRAVRIMLEAGADGAGGIMYPVGDSPTQEAVARAMSHPAGLGGASFHVGGEPGPADTVYLGAFRKSAIEQAGGFDHGIVRGEDWELCLRMRRRGSLLWFDPTLQVTYRPRRRLREIAKQFWRTGMWRREIVRRHPETANFRYLAPPAAVVGLALGLAATVVGPVVGSGPVAVGGVAVLATYVLGEIGAALHAAARRPRLSWRATVRLPAVLVVMHLSWGAGFLRGVTARAASDHRT</sequence>
<protein>
    <submittedName>
        <fullName evidence="3">Glycosyltransferase</fullName>
        <ecNumber evidence="3">2.4.-.-</ecNumber>
    </submittedName>
</protein>
<accession>A0ABW4L4W6</accession>
<keyword evidence="4" id="KW-1185">Reference proteome</keyword>
<feature type="transmembrane region" description="Helical" evidence="1">
    <location>
        <begin position="289"/>
        <end position="311"/>
    </location>
</feature>
<dbReference type="Gene3D" id="3.90.550.10">
    <property type="entry name" value="Spore Coat Polysaccharide Biosynthesis Protein SpsA, Chain A"/>
    <property type="match status" value="1"/>
</dbReference>
<keyword evidence="1" id="KW-0812">Transmembrane</keyword>
<name>A0ABW4L4W6_9MICO</name>
<dbReference type="CDD" id="cd02525">
    <property type="entry name" value="Succinoglycan_BP_ExoA"/>
    <property type="match status" value="1"/>
</dbReference>
<dbReference type="RefSeq" id="WP_388002495.1">
    <property type="nucleotide sequence ID" value="NZ_JBHUEE010000002.1"/>
</dbReference>
<evidence type="ECO:0000256" key="1">
    <source>
        <dbReference type="SAM" id="Phobius"/>
    </source>
</evidence>
<gene>
    <name evidence="3" type="ORF">ACFSE6_04235</name>
</gene>
<keyword evidence="1" id="KW-0472">Membrane</keyword>
<dbReference type="Pfam" id="PF00535">
    <property type="entry name" value="Glycos_transf_2"/>
    <property type="match status" value="1"/>
</dbReference>
<evidence type="ECO:0000313" key="4">
    <source>
        <dbReference type="Proteomes" id="UP001597277"/>
    </source>
</evidence>
<keyword evidence="3" id="KW-0808">Transferase</keyword>
<dbReference type="EC" id="2.4.-.-" evidence="3"/>
<dbReference type="GO" id="GO:0016757">
    <property type="term" value="F:glycosyltransferase activity"/>
    <property type="evidence" value="ECO:0007669"/>
    <property type="project" value="UniProtKB-KW"/>
</dbReference>
<comment type="caution">
    <text evidence="3">The sequence shown here is derived from an EMBL/GenBank/DDBJ whole genome shotgun (WGS) entry which is preliminary data.</text>
</comment>
<keyword evidence="3" id="KW-0328">Glycosyltransferase</keyword>
<feature type="transmembrane region" description="Helical" evidence="1">
    <location>
        <begin position="260"/>
        <end position="283"/>
    </location>
</feature>
<dbReference type="PANTHER" id="PTHR43685">
    <property type="entry name" value="GLYCOSYLTRANSFERASE"/>
    <property type="match status" value="1"/>
</dbReference>
<dbReference type="InterPro" id="IPR001173">
    <property type="entry name" value="Glyco_trans_2-like"/>
</dbReference>
<organism evidence="3 4">
    <name type="scientific">Georgenia deserti</name>
    <dbReference type="NCBI Taxonomy" id="2093781"/>
    <lineage>
        <taxon>Bacteria</taxon>
        <taxon>Bacillati</taxon>
        <taxon>Actinomycetota</taxon>
        <taxon>Actinomycetes</taxon>
        <taxon>Micrococcales</taxon>
        <taxon>Bogoriellaceae</taxon>
        <taxon>Georgenia</taxon>
    </lineage>
</organism>
<feature type="domain" description="Glycosyltransferase 2-like" evidence="2">
    <location>
        <begin position="21"/>
        <end position="187"/>
    </location>
</feature>
<dbReference type="Proteomes" id="UP001597277">
    <property type="component" value="Unassembled WGS sequence"/>
</dbReference>
<dbReference type="EMBL" id="JBHUEE010000002">
    <property type="protein sequence ID" value="MFD1717029.1"/>
    <property type="molecule type" value="Genomic_DNA"/>
</dbReference>
<dbReference type="InterPro" id="IPR029044">
    <property type="entry name" value="Nucleotide-diphossugar_trans"/>
</dbReference>
<feature type="transmembrane region" description="Helical" evidence="1">
    <location>
        <begin position="323"/>
        <end position="341"/>
    </location>
</feature>
<dbReference type="PANTHER" id="PTHR43685:SF2">
    <property type="entry name" value="GLYCOSYLTRANSFERASE 2-LIKE DOMAIN-CONTAINING PROTEIN"/>
    <property type="match status" value="1"/>
</dbReference>
<dbReference type="SUPFAM" id="SSF53448">
    <property type="entry name" value="Nucleotide-diphospho-sugar transferases"/>
    <property type="match status" value="1"/>
</dbReference>
<evidence type="ECO:0000259" key="2">
    <source>
        <dbReference type="Pfam" id="PF00535"/>
    </source>
</evidence>